<protein>
    <submittedName>
        <fullName evidence="1">Uncharacterized protein</fullName>
    </submittedName>
</protein>
<accession>A0ABT9NEH0</accession>
<organism evidence="1 2">
    <name type="scientific">Trueperella bonasi</name>
    <dbReference type="NCBI Taxonomy" id="312286"/>
    <lineage>
        <taxon>Bacteria</taxon>
        <taxon>Bacillati</taxon>
        <taxon>Actinomycetota</taxon>
        <taxon>Actinomycetes</taxon>
        <taxon>Actinomycetales</taxon>
        <taxon>Actinomycetaceae</taxon>
        <taxon>Trueperella</taxon>
    </lineage>
</organism>
<evidence type="ECO:0000313" key="2">
    <source>
        <dbReference type="Proteomes" id="UP001243212"/>
    </source>
</evidence>
<proteinExistence type="predicted"/>
<gene>
    <name evidence="1" type="ORF">J2S70_000321</name>
</gene>
<keyword evidence="2" id="KW-1185">Reference proteome</keyword>
<reference evidence="1 2" key="1">
    <citation type="submission" date="2023-07" db="EMBL/GenBank/DDBJ databases">
        <title>Sequencing the genomes of 1000 actinobacteria strains.</title>
        <authorList>
            <person name="Klenk H.-P."/>
        </authorList>
    </citation>
    <scope>NUCLEOTIDE SEQUENCE [LARGE SCALE GENOMIC DNA]</scope>
    <source>
        <strain evidence="1 2">DSM 17163</strain>
    </source>
</reference>
<evidence type="ECO:0000313" key="1">
    <source>
        <dbReference type="EMBL" id="MDP9805739.1"/>
    </source>
</evidence>
<sequence length="61" mass="6806">MTRMPCGAVTPMVIHRETGVQLSGSVEAFDWIRKFAPIELCRVSGRDCQSSHAVERTAVRM</sequence>
<comment type="caution">
    <text evidence="1">The sequence shown here is derived from an EMBL/GenBank/DDBJ whole genome shotgun (WGS) entry which is preliminary data.</text>
</comment>
<dbReference type="Proteomes" id="UP001243212">
    <property type="component" value="Unassembled WGS sequence"/>
</dbReference>
<dbReference type="EMBL" id="JAUSQX010000001">
    <property type="protein sequence ID" value="MDP9805739.1"/>
    <property type="molecule type" value="Genomic_DNA"/>
</dbReference>
<name>A0ABT9NEH0_9ACTO</name>